<dbReference type="SUPFAM" id="SSF143100">
    <property type="entry name" value="TTHA1013/TTHA0281-like"/>
    <property type="match status" value="1"/>
</dbReference>
<dbReference type="Gene3D" id="3.30.160.250">
    <property type="match status" value="1"/>
</dbReference>
<dbReference type="EMBL" id="CALYLO010000017">
    <property type="protein sequence ID" value="CAH8249562.1"/>
    <property type="molecule type" value="Genomic_DNA"/>
</dbReference>
<organism evidence="1 2">
    <name type="scientific">Paenibacillus melissococcoides</name>
    <dbReference type="NCBI Taxonomy" id="2912268"/>
    <lineage>
        <taxon>Bacteria</taxon>
        <taxon>Bacillati</taxon>
        <taxon>Bacillota</taxon>
        <taxon>Bacilli</taxon>
        <taxon>Bacillales</taxon>
        <taxon>Paenibacillaceae</taxon>
        <taxon>Paenibacillus</taxon>
    </lineage>
</organism>
<keyword evidence="2" id="KW-1185">Reference proteome</keyword>
<evidence type="ECO:0008006" key="3">
    <source>
        <dbReference type="Google" id="ProtNLM"/>
    </source>
</evidence>
<reference evidence="1" key="1">
    <citation type="submission" date="2022-06" db="EMBL/GenBank/DDBJ databases">
        <authorList>
            <person name="Dietemann V."/>
            <person name="Ory F."/>
            <person name="Dainat B."/>
            <person name="Oberhansli S."/>
        </authorList>
    </citation>
    <scope>NUCLEOTIDE SEQUENCE</scope>
    <source>
        <strain evidence="1">Ena-SAMPLE-TAB-26-04-2022-14:26:32:270-5432</strain>
    </source>
</reference>
<dbReference type="Proteomes" id="UP001154322">
    <property type="component" value="Unassembled WGS sequence"/>
</dbReference>
<protein>
    <recommendedName>
        <fullName evidence="3">HicB-like antitoxin of toxin-antitoxin system domain-containing protein</fullName>
    </recommendedName>
</protein>
<gene>
    <name evidence="1" type="ORF">WJ0W_006747</name>
</gene>
<evidence type="ECO:0000313" key="1">
    <source>
        <dbReference type="EMBL" id="CAH8249562.1"/>
    </source>
</evidence>
<dbReference type="RefSeq" id="WP_213430910.1">
    <property type="nucleotide sequence ID" value="NZ_AP031286.1"/>
</dbReference>
<dbReference type="InterPro" id="IPR035069">
    <property type="entry name" value="TTHA1013/TTHA0281-like"/>
</dbReference>
<proteinExistence type="predicted"/>
<evidence type="ECO:0000313" key="2">
    <source>
        <dbReference type="Proteomes" id="UP001154322"/>
    </source>
</evidence>
<sequence length="82" mass="9072">MLRDFIIVLEADYGNRNFSAYIPELRLSTVGDTEDEVLACAKDLIAIEMENSNVETFSSKIVTLQVEATPTTNEGKNFQAAV</sequence>
<name>A0ABM9GE52_9BACL</name>
<comment type="caution">
    <text evidence="1">The sequence shown here is derived from an EMBL/GenBank/DDBJ whole genome shotgun (WGS) entry which is preliminary data.</text>
</comment>
<accession>A0ABM9GE52</accession>